<dbReference type="OrthoDB" id="9984250at2"/>
<evidence type="ECO:0000313" key="1">
    <source>
        <dbReference type="EMBL" id="SCC34173.1"/>
    </source>
</evidence>
<keyword evidence="2" id="KW-1185">Reference proteome</keyword>
<proteinExistence type="predicted"/>
<name>A0A1C4DS71_9GAMM</name>
<protein>
    <submittedName>
        <fullName evidence="1">Uncharacterized protein</fullName>
    </submittedName>
</protein>
<organism evidence="1 2">
    <name type="scientific">Gilliamella intestini</name>
    <dbReference type="NCBI Taxonomy" id="1798183"/>
    <lineage>
        <taxon>Bacteria</taxon>
        <taxon>Pseudomonadati</taxon>
        <taxon>Pseudomonadota</taxon>
        <taxon>Gammaproteobacteria</taxon>
        <taxon>Orbales</taxon>
        <taxon>Orbaceae</taxon>
        <taxon>Gilliamella</taxon>
    </lineage>
</organism>
<dbReference type="Proteomes" id="UP000199698">
    <property type="component" value="Unassembled WGS sequence"/>
</dbReference>
<dbReference type="RefSeq" id="WP_091126220.1">
    <property type="nucleotide sequence ID" value="NZ_FMBA01000101.1"/>
</dbReference>
<gene>
    <name evidence="1" type="ORF">GA0061080_11011</name>
</gene>
<dbReference type="EMBL" id="FMBA01000101">
    <property type="protein sequence ID" value="SCC34173.1"/>
    <property type="molecule type" value="Genomic_DNA"/>
</dbReference>
<dbReference type="AlphaFoldDB" id="A0A1C4DS71"/>
<sequence length="179" mass="21464">MKGDIYKQAKEIFFKYQGNSFFMEQDYLYKTFKNYNVPQNVLADWYKELLRNNKEQLLCASNNKEIKSKFFIYLELIRCNKQYFSNNDIEFAFDFFRKNKGLDDFSKIIMVEIIIKFIKQQNIIDTSIKEYCKVVLTKINTDSFTVDESYKYHGELPSYTLKENVSSRVLEDLEQIANL</sequence>
<evidence type="ECO:0000313" key="2">
    <source>
        <dbReference type="Proteomes" id="UP000199698"/>
    </source>
</evidence>
<accession>A0A1C4DS71</accession>
<reference evidence="2" key="1">
    <citation type="submission" date="2016-08" db="EMBL/GenBank/DDBJ databases">
        <authorList>
            <person name="Varghese N."/>
            <person name="Submissions Spin"/>
        </authorList>
    </citation>
    <scope>NUCLEOTIDE SEQUENCE [LARGE SCALE GENOMIC DNA]</scope>
    <source>
        <strain evidence="2">R-53144</strain>
    </source>
</reference>